<protein>
    <submittedName>
        <fullName evidence="2">RecT family</fullName>
    </submittedName>
</protein>
<accession>A0AA35D5G3</accession>
<organism evidence="2 3">
    <name type="scientific">Comamonas aquatica</name>
    <dbReference type="NCBI Taxonomy" id="225991"/>
    <lineage>
        <taxon>Bacteria</taxon>
        <taxon>Pseudomonadati</taxon>
        <taxon>Pseudomonadota</taxon>
        <taxon>Betaproteobacteria</taxon>
        <taxon>Burkholderiales</taxon>
        <taxon>Comamonadaceae</taxon>
        <taxon>Comamonas</taxon>
    </lineage>
</organism>
<name>A0AA35D5G3_9BURK</name>
<feature type="region of interest" description="Disordered" evidence="1">
    <location>
        <begin position="311"/>
        <end position="332"/>
    </location>
</feature>
<dbReference type="EMBL" id="CAHPSC010000011">
    <property type="protein sequence ID" value="CAB5675936.1"/>
    <property type="molecule type" value="Genomic_DNA"/>
</dbReference>
<proteinExistence type="predicted"/>
<sequence length="385" mass="41992">MNSVTTPASTALAPSTASAGALLMDMASMDKLERLADLMASGKATVPAHLKGNKGDCFAISLQSMQWGMNPFTVAQKTHLVNGTLGYEAQLVAAVINSSGIVKDRFNFEWFGDWDKIVGKFKEVESKTKKDDNGFPKKYIVPAWNQADEQGLGIKVWATLRGESQPRLITLLLTQARTRNSTLWTEDPKQQLAYLAQKRWARLYAPDVILGVYTTDEMQQPGETFMGMAEVVEPGDSSAAPTETASQINPSNVEIFYPQPDFDKNLDAWAQIVASGRKTLDAMVVFIQSKGKKLTPEQINALAVAAKQAKTADAEDATVKPTESGQQAGAPHVDVDKLAADMQNAPDEDRLYELATQIDAVADPAQKQRLNDIFDGRNNALKAQQ</sequence>
<evidence type="ECO:0000313" key="2">
    <source>
        <dbReference type="EMBL" id="CAB5675936.1"/>
    </source>
</evidence>
<dbReference type="InterPro" id="IPR018330">
    <property type="entry name" value="RecT_fam"/>
</dbReference>
<dbReference type="GO" id="GO:0003677">
    <property type="term" value="F:DNA binding"/>
    <property type="evidence" value="ECO:0007669"/>
    <property type="project" value="InterPro"/>
</dbReference>
<dbReference type="GO" id="GO:0006259">
    <property type="term" value="P:DNA metabolic process"/>
    <property type="evidence" value="ECO:0007669"/>
    <property type="project" value="InterPro"/>
</dbReference>
<dbReference type="Proteomes" id="UP000834458">
    <property type="component" value="Unassembled WGS sequence"/>
</dbReference>
<gene>
    <name evidence="2" type="ORF">GHA_01123</name>
</gene>
<reference evidence="2" key="1">
    <citation type="submission" date="2020-05" db="EMBL/GenBank/DDBJ databases">
        <authorList>
            <person name="Delgado-Blas J."/>
        </authorList>
    </citation>
    <scope>NUCLEOTIDE SEQUENCE</scope>
    <source>
        <strain evidence="2">BB1454</strain>
    </source>
</reference>
<comment type="caution">
    <text evidence="2">The sequence shown here is derived from an EMBL/GenBank/DDBJ whole genome shotgun (WGS) entry which is preliminary data.</text>
</comment>
<evidence type="ECO:0000256" key="1">
    <source>
        <dbReference type="SAM" id="MobiDB-lite"/>
    </source>
</evidence>
<dbReference type="Pfam" id="PF03837">
    <property type="entry name" value="RecT"/>
    <property type="match status" value="1"/>
</dbReference>
<evidence type="ECO:0000313" key="3">
    <source>
        <dbReference type="Proteomes" id="UP000834458"/>
    </source>
</evidence>
<dbReference type="AlphaFoldDB" id="A0AA35D5G3"/>